<sequence length="95" mass="10974">MEIEEATGLTYARKRLCIKTKLADNILESFKITFKGKSYWVRAKELLTWSPCFLEHKDEGMSDDEEEDNLDFLNDHVVADEGVVLSVTDSPYREV</sequence>
<protein>
    <submittedName>
        <fullName evidence="1">RNA-directed DNA polymerase, eukaryota</fullName>
    </submittedName>
</protein>
<keyword evidence="1" id="KW-0808">Transferase</keyword>
<keyword evidence="1" id="KW-0695">RNA-directed DNA polymerase</keyword>
<evidence type="ECO:0000313" key="1">
    <source>
        <dbReference type="EMBL" id="GFD50166.1"/>
    </source>
</evidence>
<proteinExistence type="predicted"/>
<dbReference type="GO" id="GO:0003964">
    <property type="term" value="F:RNA-directed DNA polymerase activity"/>
    <property type="evidence" value="ECO:0007669"/>
    <property type="project" value="UniProtKB-KW"/>
</dbReference>
<gene>
    <name evidence="1" type="ORF">Tci_922135</name>
</gene>
<dbReference type="AlphaFoldDB" id="A0A699WX75"/>
<name>A0A699WX75_TANCI</name>
<keyword evidence="1" id="KW-0548">Nucleotidyltransferase</keyword>
<reference evidence="1" key="1">
    <citation type="journal article" date="2019" name="Sci. Rep.">
        <title>Draft genome of Tanacetum cinerariifolium, the natural source of mosquito coil.</title>
        <authorList>
            <person name="Yamashiro T."/>
            <person name="Shiraishi A."/>
            <person name="Satake H."/>
            <person name="Nakayama K."/>
        </authorList>
    </citation>
    <scope>NUCLEOTIDE SEQUENCE</scope>
</reference>
<organism evidence="1">
    <name type="scientific">Tanacetum cinerariifolium</name>
    <name type="common">Dalmatian daisy</name>
    <name type="synonym">Chrysanthemum cinerariifolium</name>
    <dbReference type="NCBI Taxonomy" id="118510"/>
    <lineage>
        <taxon>Eukaryota</taxon>
        <taxon>Viridiplantae</taxon>
        <taxon>Streptophyta</taxon>
        <taxon>Embryophyta</taxon>
        <taxon>Tracheophyta</taxon>
        <taxon>Spermatophyta</taxon>
        <taxon>Magnoliopsida</taxon>
        <taxon>eudicotyledons</taxon>
        <taxon>Gunneridae</taxon>
        <taxon>Pentapetalae</taxon>
        <taxon>asterids</taxon>
        <taxon>campanulids</taxon>
        <taxon>Asterales</taxon>
        <taxon>Asteraceae</taxon>
        <taxon>Asteroideae</taxon>
        <taxon>Anthemideae</taxon>
        <taxon>Anthemidinae</taxon>
        <taxon>Tanacetum</taxon>
    </lineage>
</organism>
<comment type="caution">
    <text evidence="1">The sequence shown here is derived from an EMBL/GenBank/DDBJ whole genome shotgun (WGS) entry which is preliminary data.</text>
</comment>
<accession>A0A699WX75</accession>
<dbReference type="EMBL" id="BKCJ011753569">
    <property type="protein sequence ID" value="GFD50166.1"/>
    <property type="molecule type" value="Genomic_DNA"/>
</dbReference>